<feature type="compositionally biased region" description="Low complexity" evidence="1">
    <location>
        <begin position="33"/>
        <end position="48"/>
    </location>
</feature>
<feature type="region of interest" description="Disordered" evidence="1">
    <location>
        <begin position="33"/>
        <end position="60"/>
    </location>
</feature>
<dbReference type="PANTHER" id="PTHR43036:SF2">
    <property type="entry name" value="OS04G0481300 PROTEIN"/>
    <property type="match status" value="1"/>
</dbReference>
<organism evidence="2 3">
    <name type="scientific">Lepraria neglecta</name>
    <dbReference type="NCBI Taxonomy" id="209136"/>
    <lineage>
        <taxon>Eukaryota</taxon>
        <taxon>Fungi</taxon>
        <taxon>Dikarya</taxon>
        <taxon>Ascomycota</taxon>
        <taxon>Pezizomycotina</taxon>
        <taxon>Lecanoromycetes</taxon>
        <taxon>OSLEUM clade</taxon>
        <taxon>Lecanoromycetidae</taxon>
        <taxon>Lecanorales</taxon>
        <taxon>Lecanorineae</taxon>
        <taxon>Stereocaulaceae</taxon>
        <taxon>Lepraria</taxon>
    </lineage>
</organism>
<sequence length="306" mass="33971">MMPIRFPCTPATRKLAVLGISIPALFSTMAASRSAQSSSTSPTDKAPTPSSPIHPYPPRHKAFPYTPRDFLRRDESDDTDFYTQPRFVTHIDDNAIRLLREYYAVNLPRKGRILDLCSSWISHFPKELEELAIVGKDEGQETGLEVVGLGMNKKELAANPILKISILQNLNVDPTIPASLFPLDATACVVSIDYLTKPLDVLSSLLQHTRTGGSVHLIISNRCFPTKAVGRWLRVSEEERLRMVGDYLWFSGWRNIEIVEVCDGRGQAPRLMGMFGGGVDPLWVVRGVKVVGKEVGKEVGEGRSEL</sequence>
<accession>A0AAD9Z538</accession>
<dbReference type="AlphaFoldDB" id="A0AAD9Z538"/>
<comment type="caution">
    <text evidence="2">The sequence shown here is derived from an EMBL/GenBank/DDBJ whole genome shotgun (WGS) entry which is preliminary data.</text>
</comment>
<keyword evidence="3" id="KW-1185">Reference proteome</keyword>
<gene>
    <name evidence="2" type="ORF">OEA41_003670</name>
</gene>
<dbReference type="PANTHER" id="PTHR43036">
    <property type="entry name" value="OSJNBB0011N17.9 PROTEIN"/>
    <property type="match status" value="1"/>
</dbReference>
<evidence type="ECO:0008006" key="4">
    <source>
        <dbReference type="Google" id="ProtNLM"/>
    </source>
</evidence>
<proteinExistence type="predicted"/>
<evidence type="ECO:0000313" key="3">
    <source>
        <dbReference type="Proteomes" id="UP001276659"/>
    </source>
</evidence>
<dbReference type="EMBL" id="JASNWA010000008">
    <property type="protein sequence ID" value="KAK3171586.1"/>
    <property type="molecule type" value="Genomic_DNA"/>
</dbReference>
<protein>
    <recommendedName>
        <fullName evidence="4">S-adenosyl-L-methionine-dependent methyltransferase</fullName>
    </recommendedName>
</protein>
<name>A0AAD9Z538_9LECA</name>
<evidence type="ECO:0000313" key="2">
    <source>
        <dbReference type="EMBL" id="KAK3171586.1"/>
    </source>
</evidence>
<dbReference type="Proteomes" id="UP001276659">
    <property type="component" value="Unassembled WGS sequence"/>
</dbReference>
<evidence type="ECO:0000256" key="1">
    <source>
        <dbReference type="SAM" id="MobiDB-lite"/>
    </source>
</evidence>
<reference evidence="2" key="1">
    <citation type="submission" date="2022-11" db="EMBL/GenBank/DDBJ databases">
        <title>Chromosomal genome sequence assembly and mating type (MAT) locus characterization of the leprose asexual lichenized fungus Lepraria neglecta (Nyl.) Erichsen.</title>
        <authorList>
            <person name="Allen J.L."/>
            <person name="Pfeffer B."/>
        </authorList>
    </citation>
    <scope>NUCLEOTIDE SEQUENCE</scope>
    <source>
        <strain evidence="2">Allen 5258</strain>
    </source>
</reference>